<protein>
    <recommendedName>
        <fullName evidence="3">TIR domain-containing protein</fullName>
    </recommendedName>
</protein>
<dbReference type="Pfam" id="PF13676">
    <property type="entry name" value="TIR_2"/>
    <property type="match status" value="1"/>
</dbReference>
<proteinExistence type="predicted"/>
<evidence type="ECO:0000313" key="5">
    <source>
        <dbReference type="Proteomes" id="UP001190700"/>
    </source>
</evidence>
<keyword evidence="2" id="KW-1133">Transmembrane helix</keyword>
<evidence type="ECO:0000256" key="2">
    <source>
        <dbReference type="SAM" id="Phobius"/>
    </source>
</evidence>
<feature type="region of interest" description="Disordered" evidence="1">
    <location>
        <begin position="824"/>
        <end position="849"/>
    </location>
</feature>
<evidence type="ECO:0000256" key="1">
    <source>
        <dbReference type="SAM" id="MobiDB-lite"/>
    </source>
</evidence>
<sequence length="954" mass="106561">MLSSETPQSRSALKRTRSASLADSDVDDITIELFELLHDCRNSSGDSGSEDAKSKFCKKLESFLPELVCLREQRCQLSPGVFEPEGDHQVYNQTISALALLVCVFEVNRNEEKLCQTLSILDLKKEKIKGPMPFEKVKQKFDDFCDKIKGVASTAEDRRLLYITLVLGRIAKSTAVIKQVKEKTQQRETHEEKDDPNSVLQVILDDSGLGLATTFHNLKNNLHKESLQRAFDTKLLLPQIVQGEIAPVNFLGLTKLEARHHPVFFLYLYHFIFQVLGLRFKQPCDFPPKFDFVSTLPIQGYLDAIELLKDQGTLADEGSGSTGPRTRKVGPLNEIYIQLLKPSIPKEVTELPENVDKKLAFLRIMALTRSQYSNTTSLMSLLEEQEFQPLVQHLTGKSGGKQIMLFYGPDLVRMTLFNLGLKDDEDGKQMRITLTALGELYSKASQLLGTSDDPFSAQFELNVFSLVAEIKAAGSKWRAAHLLDAVKCRVKVEVRNSERTMGSIQMLPIKKEQIPYLDTVNQELIKTMEDEKKAADCEQLESFVHVLRTLLSGCDEDTETEEGVLTEIVKQKVNVWSPLLTLLERQHKKQIGSSIALQRSVLLVLATLSFNATVKEELQKRQTTALLKEIVEEYKDRATSQANNHLDDTKEVMTVAQNLLRTIAEVDASASQEHSAKGKANHVMLSYSWGNQQTDGTFEYQERMLKLHTALQLAGIEVWMDKFDMGADIADSMASAVENSKVVVCGVSSRYANSPNCRMEADYANKVLKGGNMVWLVMEDGFRPSGWLALYMGQKLYYEVTDDTKVHQQIPKIVQQVQSLLNPKPSLPRRASISPAASSSSHIENLARLPSREKNTLAKAWENTKEPPVDAVDQNDAAGAQEAVPAARLMNGSPSTVRAHGHTATSREALGDQFPAQRKPGSWIQPTAGFLIGVTGTLACCMLFEATRPRSLRR</sequence>
<comment type="caution">
    <text evidence="4">The sequence shown here is derived from an EMBL/GenBank/DDBJ whole genome shotgun (WGS) entry which is preliminary data.</text>
</comment>
<dbReference type="Proteomes" id="UP001190700">
    <property type="component" value="Unassembled WGS sequence"/>
</dbReference>
<keyword evidence="2" id="KW-0472">Membrane</keyword>
<reference evidence="4 5" key="1">
    <citation type="journal article" date="2015" name="Genome Biol. Evol.">
        <title>Comparative Genomics of a Bacterivorous Green Alga Reveals Evolutionary Causalities and Consequences of Phago-Mixotrophic Mode of Nutrition.</title>
        <authorList>
            <person name="Burns J.A."/>
            <person name="Paasch A."/>
            <person name="Narechania A."/>
            <person name="Kim E."/>
        </authorList>
    </citation>
    <scope>NUCLEOTIDE SEQUENCE [LARGE SCALE GENOMIC DNA]</scope>
    <source>
        <strain evidence="4 5">PLY_AMNH</strain>
    </source>
</reference>
<dbReference type="AlphaFoldDB" id="A0AAE0L5G9"/>
<dbReference type="GO" id="GO:0007165">
    <property type="term" value="P:signal transduction"/>
    <property type="evidence" value="ECO:0007669"/>
    <property type="project" value="InterPro"/>
</dbReference>
<evidence type="ECO:0000313" key="4">
    <source>
        <dbReference type="EMBL" id="KAK3272881.1"/>
    </source>
</evidence>
<feature type="compositionally biased region" description="Low complexity" evidence="1">
    <location>
        <begin position="828"/>
        <end position="841"/>
    </location>
</feature>
<name>A0AAE0L5G9_9CHLO</name>
<keyword evidence="2" id="KW-0812">Transmembrane</keyword>
<feature type="domain" description="TIR" evidence="3">
    <location>
        <begin position="683"/>
        <end position="801"/>
    </location>
</feature>
<dbReference type="EMBL" id="LGRX02008745">
    <property type="protein sequence ID" value="KAK3272881.1"/>
    <property type="molecule type" value="Genomic_DNA"/>
</dbReference>
<keyword evidence="5" id="KW-1185">Reference proteome</keyword>
<dbReference type="SUPFAM" id="SSF52200">
    <property type="entry name" value="Toll/Interleukin receptor TIR domain"/>
    <property type="match status" value="1"/>
</dbReference>
<dbReference type="PANTHER" id="PTHR46270:SF2">
    <property type="entry name" value="TIR DOMAIN-CONTAINING PROTEIN"/>
    <property type="match status" value="1"/>
</dbReference>
<dbReference type="Gene3D" id="3.40.50.10140">
    <property type="entry name" value="Toll/interleukin-1 receptor homology (TIR) domain"/>
    <property type="match status" value="1"/>
</dbReference>
<dbReference type="InterPro" id="IPR035897">
    <property type="entry name" value="Toll_tir_struct_dom_sf"/>
</dbReference>
<dbReference type="PANTHER" id="PTHR46270">
    <property type="entry name" value="ARMADILLO-TYPE FOLD-RELATED"/>
    <property type="match status" value="1"/>
</dbReference>
<evidence type="ECO:0000259" key="3">
    <source>
        <dbReference type="Pfam" id="PF13676"/>
    </source>
</evidence>
<organism evidence="4 5">
    <name type="scientific">Cymbomonas tetramitiformis</name>
    <dbReference type="NCBI Taxonomy" id="36881"/>
    <lineage>
        <taxon>Eukaryota</taxon>
        <taxon>Viridiplantae</taxon>
        <taxon>Chlorophyta</taxon>
        <taxon>Pyramimonadophyceae</taxon>
        <taxon>Pyramimonadales</taxon>
        <taxon>Pyramimonadaceae</taxon>
        <taxon>Cymbomonas</taxon>
    </lineage>
</organism>
<accession>A0AAE0L5G9</accession>
<feature type="transmembrane region" description="Helical" evidence="2">
    <location>
        <begin position="923"/>
        <end position="944"/>
    </location>
</feature>
<gene>
    <name evidence="4" type="ORF">CYMTET_18847</name>
</gene>
<feature type="region of interest" description="Disordered" evidence="1">
    <location>
        <begin position="886"/>
        <end position="920"/>
    </location>
</feature>
<dbReference type="InterPro" id="IPR000157">
    <property type="entry name" value="TIR_dom"/>
</dbReference>